<keyword evidence="1" id="KW-0175">Coiled coil</keyword>
<dbReference type="Gene3D" id="2.60.210.10">
    <property type="entry name" value="Apoptosis, Tumor Necrosis Factor Receptor Associated Protein 2, Chain A"/>
    <property type="match status" value="1"/>
</dbReference>
<accession>A0A1X7SPB8</accession>
<organism evidence="2">
    <name type="scientific">Amphimedon queenslandica</name>
    <name type="common">Sponge</name>
    <dbReference type="NCBI Taxonomy" id="400682"/>
    <lineage>
        <taxon>Eukaryota</taxon>
        <taxon>Metazoa</taxon>
        <taxon>Porifera</taxon>
        <taxon>Demospongiae</taxon>
        <taxon>Heteroscleromorpha</taxon>
        <taxon>Haplosclerida</taxon>
        <taxon>Niphatidae</taxon>
        <taxon>Amphimedon</taxon>
    </lineage>
</organism>
<proteinExistence type="predicted"/>
<protein>
    <submittedName>
        <fullName evidence="2">Uncharacterized protein</fullName>
    </submittedName>
</protein>
<dbReference type="InterPro" id="IPR008974">
    <property type="entry name" value="TRAF-like"/>
</dbReference>
<reference evidence="2" key="1">
    <citation type="submission" date="2017-05" db="UniProtKB">
        <authorList>
            <consortium name="EnsemblMetazoa"/>
        </authorList>
    </citation>
    <scope>IDENTIFICATION</scope>
</reference>
<feature type="coiled-coil region" evidence="1">
    <location>
        <begin position="107"/>
        <end position="141"/>
    </location>
</feature>
<dbReference type="EnsemblMetazoa" id="Aqu2.1.03906_001">
    <property type="protein sequence ID" value="Aqu2.1.03906_001"/>
    <property type="gene ID" value="Aqu2.1.03906"/>
</dbReference>
<evidence type="ECO:0000256" key="1">
    <source>
        <dbReference type="SAM" id="Coils"/>
    </source>
</evidence>
<evidence type="ECO:0000313" key="2">
    <source>
        <dbReference type="EnsemblMetazoa" id="Aqu2.1.03906_001"/>
    </source>
</evidence>
<dbReference type="InParanoid" id="A0A1X7SPB8"/>
<dbReference type="AlphaFoldDB" id="A0A1X7SPB8"/>
<sequence length="169" mass="19150">HPQSHDEKYPTPETSPGKYDFISFKVKKSILKENHHLIANSALPSSVESACSYSEGNDLIVSSCGDKNYLKRFVLSAECPNEILHDEISERRRSVELCYAACQVRGDEDLQDKMDQLERNNTALLDKVNDAESRIMTLERATFNGTNVWKIEQLQQRIDDARAGKCTSI</sequence>
<name>A0A1X7SPB8_AMPQE</name>